<dbReference type="InterPro" id="IPR001433">
    <property type="entry name" value="OxRdtase_FAD/NAD-bd"/>
</dbReference>
<dbReference type="EMBL" id="MFZH01000030">
    <property type="protein sequence ID" value="OGK18538.1"/>
    <property type="molecule type" value="Genomic_DNA"/>
</dbReference>
<dbReference type="PROSITE" id="PS51384">
    <property type="entry name" value="FAD_FR"/>
    <property type="match status" value="1"/>
</dbReference>
<feature type="domain" description="FAD-binding FR-type" evidence="1">
    <location>
        <begin position="11"/>
        <end position="109"/>
    </location>
</feature>
<dbReference type="PANTHER" id="PTHR47354">
    <property type="entry name" value="NADH OXIDOREDUCTASE HCR"/>
    <property type="match status" value="1"/>
</dbReference>
<dbReference type="Pfam" id="PF00970">
    <property type="entry name" value="FAD_binding_6"/>
    <property type="match status" value="1"/>
</dbReference>
<dbReference type="AlphaFoldDB" id="A0A1F7GHS1"/>
<dbReference type="InterPro" id="IPR017927">
    <property type="entry name" value="FAD-bd_FR_type"/>
</dbReference>
<reference evidence="2 3" key="1">
    <citation type="journal article" date="2016" name="Nat. Commun.">
        <title>Thousands of microbial genomes shed light on interconnected biogeochemical processes in an aquifer system.</title>
        <authorList>
            <person name="Anantharaman K."/>
            <person name="Brown C.T."/>
            <person name="Hug L.A."/>
            <person name="Sharon I."/>
            <person name="Castelle C.J."/>
            <person name="Probst A.J."/>
            <person name="Thomas B.C."/>
            <person name="Singh A."/>
            <person name="Wilkins M.J."/>
            <person name="Karaoz U."/>
            <person name="Brodie E.L."/>
            <person name="Williams K.H."/>
            <person name="Hubbard S.S."/>
            <person name="Banfield J.F."/>
        </authorList>
    </citation>
    <scope>NUCLEOTIDE SEQUENCE [LARGE SCALE GENOMIC DNA]</scope>
</reference>
<comment type="caution">
    <text evidence="2">The sequence shown here is derived from an EMBL/GenBank/DDBJ whole genome shotgun (WGS) entry which is preliminary data.</text>
</comment>
<dbReference type="InterPro" id="IPR050415">
    <property type="entry name" value="MRET"/>
</dbReference>
<evidence type="ECO:0000259" key="1">
    <source>
        <dbReference type="PROSITE" id="PS51384"/>
    </source>
</evidence>
<dbReference type="CDD" id="cd00322">
    <property type="entry name" value="FNR_like"/>
    <property type="match status" value="1"/>
</dbReference>
<dbReference type="SUPFAM" id="SSF52343">
    <property type="entry name" value="Ferredoxin reductase-like, C-terminal NADP-linked domain"/>
    <property type="match status" value="1"/>
</dbReference>
<protein>
    <recommendedName>
        <fullName evidence="1">FAD-binding FR-type domain-containing protein</fullName>
    </recommendedName>
</protein>
<name>A0A1F7GHS1_9BACT</name>
<dbReference type="PRINTS" id="PR00410">
    <property type="entry name" value="PHEHYDRXLASE"/>
</dbReference>
<dbReference type="InterPro" id="IPR017938">
    <property type="entry name" value="Riboflavin_synthase-like_b-brl"/>
</dbReference>
<dbReference type="PANTHER" id="PTHR47354:SF5">
    <property type="entry name" value="PROTEIN RFBI"/>
    <property type="match status" value="1"/>
</dbReference>
<dbReference type="InterPro" id="IPR039261">
    <property type="entry name" value="FNR_nucleotide-bd"/>
</dbReference>
<gene>
    <name evidence="2" type="ORF">A2799_02965</name>
</gene>
<accession>A0A1F7GHS1</accession>
<sequence length="248" mass="28478">MLHVLCFVSMIQDFYPTLSEKEQLAHDIWRFRFTVEKDKKLEFLAGQYMILRIGDVRRLYSVLSSPHDTSYFDLLVQIVPNGIGSTHLMNVSVGDTAFFQGPAGIFMIKDEKTQKIFMATGTGIAPILSMIRTLLSSGHTDPLYLFWGLRAKRDLYFVKEIEKLRDAHENLHPIICLSQEADEEVFRNPIFRKGRINLYVHGFLQKDPAKKGDMTFYVCGAQTVVESLRVFLDGAGIEKYAIHFEKFV</sequence>
<dbReference type="InterPro" id="IPR001709">
    <property type="entry name" value="Flavoprot_Pyr_Nucl_cyt_Rdtase"/>
</dbReference>
<dbReference type="InterPro" id="IPR008333">
    <property type="entry name" value="Cbr1-like_FAD-bd_dom"/>
</dbReference>
<dbReference type="Gene3D" id="2.40.30.10">
    <property type="entry name" value="Translation factors"/>
    <property type="match status" value="1"/>
</dbReference>
<evidence type="ECO:0000313" key="3">
    <source>
        <dbReference type="Proteomes" id="UP000176850"/>
    </source>
</evidence>
<dbReference type="Gene3D" id="3.40.50.80">
    <property type="entry name" value="Nucleotide-binding domain of ferredoxin-NADP reductase (FNR) module"/>
    <property type="match status" value="1"/>
</dbReference>
<proteinExistence type="predicted"/>
<organism evidence="2 3">
    <name type="scientific">Candidatus Roizmanbacteria bacterium RIFCSPHIGHO2_01_FULL_39_24</name>
    <dbReference type="NCBI Taxonomy" id="1802032"/>
    <lineage>
        <taxon>Bacteria</taxon>
        <taxon>Candidatus Roizmaniibacteriota</taxon>
    </lineage>
</organism>
<dbReference type="Proteomes" id="UP000176850">
    <property type="component" value="Unassembled WGS sequence"/>
</dbReference>
<dbReference type="Pfam" id="PF00175">
    <property type="entry name" value="NAD_binding_1"/>
    <property type="match status" value="1"/>
</dbReference>
<dbReference type="SUPFAM" id="SSF63380">
    <property type="entry name" value="Riboflavin synthase domain-like"/>
    <property type="match status" value="1"/>
</dbReference>
<dbReference type="PRINTS" id="PR00371">
    <property type="entry name" value="FPNCR"/>
</dbReference>
<dbReference type="GO" id="GO:0016491">
    <property type="term" value="F:oxidoreductase activity"/>
    <property type="evidence" value="ECO:0007669"/>
    <property type="project" value="InterPro"/>
</dbReference>
<evidence type="ECO:0000313" key="2">
    <source>
        <dbReference type="EMBL" id="OGK18538.1"/>
    </source>
</evidence>